<name>A0A182IF93_ANOAR</name>
<dbReference type="EMBL" id="APCN01000816">
    <property type="status" value="NOT_ANNOTATED_CDS"/>
    <property type="molecule type" value="Genomic_DNA"/>
</dbReference>
<protein>
    <submittedName>
        <fullName evidence="1">Uncharacterized protein</fullName>
    </submittedName>
</protein>
<reference evidence="1" key="1">
    <citation type="submission" date="2022-08" db="UniProtKB">
        <authorList>
            <consortium name="EnsemblMetazoa"/>
        </authorList>
    </citation>
    <scope>IDENTIFICATION</scope>
    <source>
        <strain evidence="1">Dongola</strain>
    </source>
</reference>
<proteinExistence type="predicted"/>
<keyword evidence="2" id="KW-1185">Reference proteome</keyword>
<dbReference type="VEuPathDB" id="VectorBase:AARA014163"/>
<dbReference type="AlphaFoldDB" id="A0A182IF93"/>
<accession>A0A182IF93</accession>
<sequence length="102" mass="11363">HDGYVLHAGSSTVHCSKRGDLCAASCFLPAAVVSHWRCSKIAASILLRNVPDDHSSPIRSELIVAATGEHEHTHTNAVLFLRKPKKIPFELFRVKKNKMMLY</sequence>
<dbReference type="Proteomes" id="UP000075840">
    <property type="component" value="Unassembled WGS sequence"/>
</dbReference>
<evidence type="ECO:0000313" key="1">
    <source>
        <dbReference type="EnsemblMetazoa" id="AARA014163-PA"/>
    </source>
</evidence>
<evidence type="ECO:0000313" key="2">
    <source>
        <dbReference type="Proteomes" id="UP000075840"/>
    </source>
</evidence>
<dbReference type="EnsemblMetazoa" id="AARA014163-RA">
    <property type="protein sequence ID" value="AARA014163-PA"/>
    <property type="gene ID" value="AARA014163"/>
</dbReference>
<organism evidence="1 2">
    <name type="scientific">Anopheles arabiensis</name>
    <name type="common">Mosquito</name>
    <dbReference type="NCBI Taxonomy" id="7173"/>
    <lineage>
        <taxon>Eukaryota</taxon>
        <taxon>Metazoa</taxon>
        <taxon>Ecdysozoa</taxon>
        <taxon>Arthropoda</taxon>
        <taxon>Hexapoda</taxon>
        <taxon>Insecta</taxon>
        <taxon>Pterygota</taxon>
        <taxon>Neoptera</taxon>
        <taxon>Endopterygota</taxon>
        <taxon>Diptera</taxon>
        <taxon>Nematocera</taxon>
        <taxon>Culicoidea</taxon>
        <taxon>Culicidae</taxon>
        <taxon>Anophelinae</taxon>
        <taxon>Anopheles</taxon>
    </lineage>
</organism>